<protein>
    <recommendedName>
        <fullName evidence="5">Gamma-glutamyltransferase</fullName>
    </recommendedName>
</protein>
<evidence type="ECO:0000256" key="1">
    <source>
        <dbReference type="ARBA" id="ARBA00022679"/>
    </source>
</evidence>
<dbReference type="InterPro" id="IPR043137">
    <property type="entry name" value="GGT_ssub_C"/>
</dbReference>
<keyword evidence="2" id="KW-0378">Hydrolase</keyword>
<dbReference type="Pfam" id="PF01019">
    <property type="entry name" value="G_glu_transpept"/>
    <property type="match status" value="1"/>
</dbReference>
<dbReference type="PANTHER" id="PTHR43199:SF1">
    <property type="entry name" value="GLUTATHIONE HYDROLASE PROENZYME"/>
    <property type="match status" value="1"/>
</dbReference>
<dbReference type="Gene3D" id="1.10.246.130">
    <property type="match status" value="1"/>
</dbReference>
<keyword evidence="3" id="KW-0865">Zymogen</keyword>
<name>A0A381QXF3_9ZZZZ</name>
<organism evidence="4">
    <name type="scientific">marine metagenome</name>
    <dbReference type="NCBI Taxonomy" id="408172"/>
    <lineage>
        <taxon>unclassified sequences</taxon>
        <taxon>metagenomes</taxon>
        <taxon>ecological metagenomes</taxon>
    </lineage>
</organism>
<dbReference type="Gene3D" id="3.60.20.40">
    <property type="match status" value="1"/>
</dbReference>
<dbReference type="GO" id="GO:0016787">
    <property type="term" value="F:hydrolase activity"/>
    <property type="evidence" value="ECO:0007669"/>
    <property type="project" value="UniProtKB-KW"/>
</dbReference>
<dbReference type="PRINTS" id="PR01210">
    <property type="entry name" value="GGTRANSPTASE"/>
</dbReference>
<dbReference type="SUPFAM" id="SSF56235">
    <property type="entry name" value="N-terminal nucleophile aminohydrolases (Ntn hydrolases)"/>
    <property type="match status" value="1"/>
</dbReference>
<dbReference type="InterPro" id="IPR029055">
    <property type="entry name" value="Ntn_hydrolases_N"/>
</dbReference>
<evidence type="ECO:0000256" key="3">
    <source>
        <dbReference type="ARBA" id="ARBA00023145"/>
    </source>
</evidence>
<dbReference type="InterPro" id="IPR043138">
    <property type="entry name" value="GGT_lsub"/>
</dbReference>
<dbReference type="EMBL" id="UINC01001560">
    <property type="protein sequence ID" value="SUZ83654.1"/>
    <property type="molecule type" value="Genomic_DNA"/>
</dbReference>
<proteinExistence type="predicted"/>
<dbReference type="GO" id="GO:0016740">
    <property type="term" value="F:transferase activity"/>
    <property type="evidence" value="ECO:0007669"/>
    <property type="project" value="UniProtKB-KW"/>
</dbReference>
<keyword evidence="1" id="KW-0808">Transferase</keyword>
<reference evidence="4" key="1">
    <citation type="submission" date="2018-05" db="EMBL/GenBank/DDBJ databases">
        <authorList>
            <person name="Lanie J.A."/>
            <person name="Ng W.-L."/>
            <person name="Kazmierczak K.M."/>
            <person name="Andrzejewski T.M."/>
            <person name="Davidsen T.M."/>
            <person name="Wayne K.J."/>
            <person name="Tettelin H."/>
            <person name="Glass J.I."/>
            <person name="Rusch D."/>
            <person name="Podicherti R."/>
            <person name="Tsui H.-C.T."/>
            <person name="Winkler M.E."/>
        </authorList>
    </citation>
    <scope>NUCLEOTIDE SEQUENCE</scope>
</reference>
<evidence type="ECO:0000256" key="2">
    <source>
        <dbReference type="ARBA" id="ARBA00022801"/>
    </source>
</evidence>
<evidence type="ECO:0008006" key="5">
    <source>
        <dbReference type="Google" id="ProtNLM"/>
    </source>
</evidence>
<sequence length="536" mass="58341">MILFKNIFIYVSVCLLTIGCSVKNQHKNDIISAPHPLAAQAGKAIFSIGGNAFDAAVASAFTLSVVEPSMSGIGGRLQSIYKTADGNIAGVDATTQVPLSYNSENSSSESYGYKTIGIPGVVAGLIKLHEEHGVLDLKTVMTPSIRYAEEGYMILTGEAKRQASVKNIIENFEGTKLYFLNSEGDSFMPADIVFQKDLANTLKSISENGKAGFYEGEVAEKIVNDIQSNGGLITLEDLKNYSALDSKVLSGTFQGYKIHSLYLPSYGAITIQILQILDNLKIQTEKELALKISTASKRAFEYRYHQNNPDSLKSILSYDNAMQIANEINNDNSLFALKNKSDEILSSDLAIGHTAHLTAADQEGNVVAITQTLGPNMGSKVATKGLGFLYNVTMGPYLGGYLGEDKSGDRVSSHISPTLFTNEDEVVLALGAAGGQRIITAITQVAYRYLAQKIPLSDALFLPRYYKDDGTLYIEDHLGLNRINAQLFPTMYNVERIPHKAYFGRVHAVALDSLKKLWIGSADPDWGGTVSSYYKR</sequence>
<dbReference type="InterPro" id="IPR051792">
    <property type="entry name" value="GGT_bact"/>
</dbReference>
<dbReference type="AlphaFoldDB" id="A0A381QXF3"/>
<dbReference type="PROSITE" id="PS51257">
    <property type="entry name" value="PROKAR_LIPOPROTEIN"/>
    <property type="match status" value="1"/>
</dbReference>
<dbReference type="PANTHER" id="PTHR43199">
    <property type="entry name" value="GLUTATHIONE HYDROLASE"/>
    <property type="match status" value="1"/>
</dbReference>
<evidence type="ECO:0000313" key="4">
    <source>
        <dbReference type="EMBL" id="SUZ83654.1"/>
    </source>
</evidence>
<gene>
    <name evidence="4" type="ORF">METZ01_LOCUS36508</name>
</gene>
<accession>A0A381QXF3</accession>